<dbReference type="Gene3D" id="3.30.9.10">
    <property type="entry name" value="D-Amino Acid Oxidase, subunit A, domain 2"/>
    <property type="match status" value="1"/>
</dbReference>
<evidence type="ECO:0000313" key="3">
    <source>
        <dbReference type="EMBL" id="KGE69160.1"/>
    </source>
</evidence>
<name>A0A0A1Z4E4_PSEFL</name>
<keyword evidence="1" id="KW-0560">Oxidoreductase</keyword>
<dbReference type="GO" id="GO:0005737">
    <property type="term" value="C:cytoplasm"/>
    <property type="evidence" value="ECO:0007669"/>
    <property type="project" value="TreeGrafter"/>
</dbReference>
<dbReference type="Proteomes" id="UP000030060">
    <property type="component" value="Unassembled WGS sequence"/>
</dbReference>
<dbReference type="PANTHER" id="PTHR13847">
    <property type="entry name" value="SARCOSINE DEHYDROGENASE-RELATED"/>
    <property type="match status" value="1"/>
</dbReference>
<comment type="caution">
    <text evidence="3">The sequence shown here is derived from an EMBL/GenBank/DDBJ whole genome shotgun (WGS) entry which is preliminary data.</text>
</comment>
<dbReference type="AlphaFoldDB" id="A0A0A1Z4E4"/>
<feature type="domain" description="FAD dependent oxidoreductase" evidence="2">
    <location>
        <begin position="32"/>
        <end position="385"/>
    </location>
</feature>
<accession>A0A0A1Z4E4</accession>
<gene>
    <name evidence="3" type="ORF">K814_0104445</name>
</gene>
<organism evidence="3 4">
    <name type="scientific">Pseudomonas fluorescens LMG 5329</name>
    <dbReference type="NCBI Taxonomy" id="1324332"/>
    <lineage>
        <taxon>Bacteria</taxon>
        <taxon>Pseudomonadati</taxon>
        <taxon>Pseudomonadota</taxon>
        <taxon>Gammaproteobacteria</taxon>
        <taxon>Pseudomonadales</taxon>
        <taxon>Pseudomonadaceae</taxon>
        <taxon>Pseudomonas</taxon>
    </lineage>
</organism>
<protein>
    <submittedName>
        <fullName evidence="3">FAD-dependent oxidoreductase</fullName>
    </submittedName>
</protein>
<dbReference type="SUPFAM" id="SSF51905">
    <property type="entry name" value="FAD/NAD(P)-binding domain"/>
    <property type="match status" value="1"/>
</dbReference>
<evidence type="ECO:0000313" key="4">
    <source>
        <dbReference type="Proteomes" id="UP000030060"/>
    </source>
</evidence>
<dbReference type="EMBL" id="ASGY01000031">
    <property type="protein sequence ID" value="KGE69160.1"/>
    <property type="molecule type" value="Genomic_DNA"/>
</dbReference>
<sequence length="430" mass="46622">MMPSTDHARSYYRATANALTERPALGADLTADVCVIGGGFTGVNTAIELAQRGLSVILLEARRIGWGASGRNGGQLIRGIGHDVSGFAKYVGEEGVRYLERAGIDSVALVGERIREHNIDCDLRWGFCELANTPTQFAAFKGEQEHLAAMGYAHETRLVGPQDIQQVVGSSVYAGGLVDMGSGHLHPLNLVLGEAQLAESLGVRIFEHTEVLELIHGDTVQVRCAGGTVRADHLVLACNAHLEELEPRLSGKVLPAGSYIIATEPLSEDVANQLIPQNLALCDQKVGLDYYRLSADRRLLFGGACHYSGRDPADIAAYMQPKMLKVFPQLAHTAIEFQWGGKIGITANRFPQVGRLKQYPNVFYAQGYSGHGLNVTHWCARLLAEGIHAGHSTGLDIFGQVPHMTFPGGKALRSPLLALGMLWYRLRELI</sequence>
<dbReference type="InterPro" id="IPR006076">
    <property type="entry name" value="FAD-dep_OxRdtase"/>
</dbReference>
<dbReference type="GO" id="GO:0016491">
    <property type="term" value="F:oxidoreductase activity"/>
    <property type="evidence" value="ECO:0007669"/>
    <property type="project" value="UniProtKB-KW"/>
</dbReference>
<evidence type="ECO:0000256" key="1">
    <source>
        <dbReference type="ARBA" id="ARBA00023002"/>
    </source>
</evidence>
<reference evidence="3 4" key="1">
    <citation type="journal article" date="2013" name="Genome Announc.">
        <title>Draft Genome Sequence of Pseudomonas fluorescens LMG 5329, a White Line-Inducing Principle-Producing Bioindicator for the Mushroom Pathogen Pseudomonas tolaasii.</title>
        <authorList>
            <person name="Ghequire M.G."/>
            <person name="Rokni-Zadeh H."/>
            <person name="Zarrineh P."/>
            <person name="De Mot R."/>
        </authorList>
    </citation>
    <scope>NUCLEOTIDE SEQUENCE [LARGE SCALE GENOMIC DNA]</scope>
    <source>
        <strain evidence="3 4">LMG 5329</strain>
    </source>
</reference>
<dbReference type="OrthoDB" id="6925984at2"/>
<evidence type="ECO:0000259" key="2">
    <source>
        <dbReference type="Pfam" id="PF01266"/>
    </source>
</evidence>
<dbReference type="Pfam" id="PF01266">
    <property type="entry name" value="DAO"/>
    <property type="match status" value="1"/>
</dbReference>
<dbReference type="InterPro" id="IPR036188">
    <property type="entry name" value="FAD/NAD-bd_sf"/>
</dbReference>
<dbReference type="RefSeq" id="WP_038843460.1">
    <property type="nucleotide sequence ID" value="NZ_ASGY01000031.1"/>
</dbReference>
<dbReference type="Gene3D" id="3.50.50.60">
    <property type="entry name" value="FAD/NAD(P)-binding domain"/>
    <property type="match status" value="1"/>
</dbReference>
<dbReference type="PANTHER" id="PTHR13847:SF281">
    <property type="entry name" value="FAD DEPENDENT OXIDOREDUCTASE DOMAIN-CONTAINING PROTEIN"/>
    <property type="match status" value="1"/>
</dbReference>
<proteinExistence type="predicted"/>